<evidence type="ECO:0000313" key="2">
    <source>
        <dbReference type="Proteomes" id="UP000054477"/>
    </source>
</evidence>
<proteinExistence type="predicted"/>
<protein>
    <submittedName>
        <fullName evidence="1">Uncharacterized protein</fullName>
    </submittedName>
</protein>
<dbReference type="Proteomes" id="UP000054477">
    <property type="component" value="Unassembled WGS sequence"/>
</dbReference>
<sequence>MNGLDDYGRCFGHVPRPSAEEAKTFDYVTCNGAATTFEKFVATIIRIIVLL</sequence>
<name>A0A0C9XTP1_9AGAR</name>
<dbReference type="HOGENOM" id="CLU_3106741_0_0_1"/>
<keyword evidence="2" id="KW-1185">Reference proteome</keyword>
<organism evidence="1 2">
    <name type="scientific">Laccaria amethystina LaAM-08-1</name>
    <dbReference type="NCBI Taxonomy" id="1095629"/>
    <lineage>
        <taxon>Eukaryota</taxon>
        <taxon>Fungi</taxon>
        <taxon>Dikarya</taxon>
        <taxon>Basidiomycota</taxon>
        <taxon>Agaricomycotina</taxon>
        <taxon>Agaricomycetes</taxon>
        <taxon>Agaricomycetidae</taxon>
        <taxon>Agaricales</taxon>
        <taxon>Agaricineae</taxon>
        <taxon>Hydnangiaceae</taxon>
        <taxon>Laccaria</taxon>
    </lineage>
</organism>
<reference evidence="1 2" key="1">
    <citation type="submission" date="2014-04" db="EMBL/GenBank/DDBJ databases">
        <authorList>
            <consortium name="DOE Joint Genome Institute"/>
            <person name="Kuo A."/>
            <person name="Kohler A."/>
            <person name="Nagy L.G."/>
            <person name="Floudas D."/>
            <person name="Copeland A."/>
            <person name="Barry K.W."/>
            <person name="Cichocki N."/>
            <person name="Veneault-Fourrey C."/>
            <person name="LaButti K."/>
            <person name="Lindquist E.A."/>
            <person name="Lipzen A."/>
            <person name="Lundell T."/>
            <person name="Morin E."/>
            <person name="Murat C."/>
            <person name="Sun H."/>
            <person name="Tunlid A."/>
            <person name="Henrissat B."/>
            <person name="Grigoriev I.V."/>
            <person name="Hibbett D.S."/>
            <person name="Martin F."/>
            <person name="Nordberg H.P."/>
            <person name="Cantor M.N."/>
            <person name="Hua S.X."/>
        </authorList>
    </citation>
    <scope>NUCLEOTIDE SEQUENCE [LARGE SCALE GENOMIC DNA]</scope>
    <source>
        <strain evidence="1 2">LaAM-08-1</strain>
    </source>
</reference>
<reference evidence="2" key="2">
    <citation type="submission" date="2015-01" db="EMBL/GenBank/DDBJ databases">
        <title>Evolutionary Origins and Diversification of the Mycorrhizal Mutualists.</title>
        <authorList>
            <consortium name="DOE Joint Genome Institute"/>
            <consortium name="Mycorrhizal Genomics Consortium"/>
            <person name="Kohler A."/>
            <person name="Kuo A."/>
            <person name="Nagy L.G."/>
            <person name="Floudas D."/>
            <person name="Copeland A."/>
            <person name="Barry K.W."/>
            <person name="Cichocki N."/>
            <person name="Veneault-Fourrey C."/>
            <person name="LaButti K."/>
            <person name="Lindquist E.A."/>
            <person name="Lipzen A."/>
            <person name="Lundell T."/>
            <person name="Morin E."/>
            <person name="Murat C."/>
            <person name="Riley R."/>
            <person name="Ohm R."/>
            <person name="Sun H."/>
            <person name="Tunlid A."/>
            <person name="Henrissat B."/>
            <person name="Grigoriev I.V."/>
            <person name="Hibbett D.S."/>
            <person name="Martin F."/>
        </authorList>
    </citation>
    <scope>NUCLEOTIDE SEQUENCE [LARGE SCALE GENOMIC DNA]</scope>
    <source>
        <strain evidence="2">LaAM-08-1</strain>
    </source>
</reference>
<evidence type="ECO:0000313" key="1">
    <source>
        <dbReference type="EMBL" id="KIK05019.1"/>
    </source>
</evidence>
<dbReference type="EMBL" id="KN838564">
    <property type="protein sequence ID" value="KIK05019.1"/>
    <property type="molecule type" value="Genomic_DNA"/>
</dbReference>
<dbReference type="AlphaFoldDB" id="A0A0C9XTP1"/>
<gene>
    <name evidence="1" type="ORF">K443DRAFT_675487</name>
</gene>
<accession>A0A0C9XTP1</accession>